<dbReference type="Proteomes" id="UP001500443">
    <property type="component" value="Unassembled WGS sequence"/>
</dbReference>
<evidence type="ECO:0000313" key="2">
    <source>
        <dbReference type="Proteomes" id="UP001500443"/>
    </source>
</evidence>
<name>A0ABP5JKS0_9ACTN</name>
<dbReference type="EMBL" id="BAAAPF010000033">
    <property type="protein sequence ID" value="GAA2116640.1"/>
    <property type="molecule type" value="Genomic_DNA"/>
</dbReference>
<protein>
    <submittedName>
        <fullName evidence="1">Uncharacterized protein</fullName>
    </submittedName>
</protein>
<proteinExistence type="predicted"/>
<organism evidence="1 2">
    <name type="scientific">Streptomyces synnematoformans</name>
    <dbReference type="NCBI Taxonomy" id="415721"/>
    <lineage>
        <taxon>Bacteria</taxon>
        <taxon>Bacillati</taxon>
        <taxon>Actinomycetota</taxon>
        <taxon>Actinomycetes</taxon>
        <taxon>Kitasatosporales</taxon>
        <taxon>Streptomycetaceae</taxon>
        <taxon>Streptomyces</taxon>
    </lineage>
</organism>
<comment type="caution">
    <text evidence="1">The sequence shown here is derived from an EMBL/GenBank/DDBJ whole genome shotgun (WGS) entry which is preliminary data.</text>
</comment>
<reference evidence="2" key="1">
    <citation type="journal article" date="2019" name="Int. J. Syst. Evol. Microbiol.">
        <title>The Global Catalogue of Microorganisms (GCM) 10K type strain sequencing project: providing services to taxonomists for standard genome sequencing and annotation.</title>
        <authorList>
            <consortium name="The Broad Institute Genomics Platform"/>
            <consortium name="The Broad Institute Genome Sequencing Center for Infectious Disease"/>
            <person name="Wu L."/>
            <person name="Ma J."/>
        </authorList>
    </citation>
    <scope>NUCLEOTIDE SEQUENCE [LARGE SCALE GENOMIC DNA]</scope>
    <source>
        <strain evidence="2">JCM 15481</strain>
    </source>
</reference>
<keyword evidence="2" id="KW-1185">Reference proteome</keyword>
<sequence length="243" mass="27990">MDLLVVDWDYFFPTPTAGAPLGSHDELFAWPAAEDPMFVEAIWLNRVRPFIERGLPLPGCEGWKGFWDRFSFSPHAWLLYADSNAWAGQLFPSDVGGEGPWDSVHLYDAHHDCGYKPNNTTFDEWKTKGAITAENWMLAHYWAGSKLFVHLPPWRESMSRPAEAPLIPVRMEIDDGFQKPALTYSMVFVCRSGAWVPPWNDDQFDAFIRACPVKRQAVHPQNMWRHPRDDVVSMARIRAQRRS</sequence>
<gene>
    <name evidence="1" type="ORF">GCM10009802_17200</name>
</gene>
<evidence type="ECO:0000313" key="1">
    <source>
        <dbReference type="EMBL" id="GAA2116640.1"/>
    </source>
</evidence>
<accession>A0ABP5JKS0</accession>
<dbReference type="RefSeq" id="WP_344289208.1">
    <property type="nucleotide sequence ID" value="NZ_BAAAPF010000033.1"/>
</dbReference>